<protein>
    <submittedName>
        <fullName evidence="3">Uncharacterized protein</fullName>
    </submittedName>
</protein>
<evidence type="ECO:0000313" key="3">
    <source>
        <dbReference type="EMBL" id="SHL75756.1"/>
    </source>
</evidence>
<name>A0A1M7D8D0_9FLAO</name>
<keyword evidence="5" id="KW-1185">Reference proteome</keyword>
<reference evidence="2" key="5">
    <citation type="submission" date="2024-05" db="EMBL/GenBank/DDBJ databases">
        <authorList>
            <person name="Sun Q."/>
            <person name="Zhou Y."/>
        </authorList>
    </citation>
    <scope>NUCLEOTIDE SEQUENCE</scope>
    <source>
        <strain evidence="2">CGMCC 1.12707</strain>
    </source>
</reference>
<organism evidence="3 4">
    <name type="scientific">Chishuiella changwenlii</name>
    <dbReference type="NCBI Taxonomy" id="1434701"/>
    <lineage>
        <taxon>Bacteria</taxon>
        <taxon>Pseudomonadati</taxon>
        <taxon>Bacteroidota</taxon>
        <taxon>Flavobacteriia</taxon>
        <taxon>Flavobacteriales</taxon>
        <taxon>Weeksellaceae</taxon>
        <taxon>Chishuiella</taxon>
    </lineage>
</organism>
<sequence>MKKYILSINFIRFLVLLEILFSYYFFYHTEGLFFEMHPGNFRPVTEIQSSGNDEDIAIGFVMIVYTLLFLLLLFNWNKKILFYLILFFFVNIYFNYFNDSIRKHNLYYI</sequence>
<reference evidence="2" key="1">
    <citation type="journal article" date="2014" name="Int. J. Syst. Evol. Microbiol.">
        <title>Complete genome of a new Firmicutes species belonging to the dominant human colonic microbiota ('Ruminococcus bicirculans') reveals two chromosomes and a selective capacity to utilize plant glucans.</title>
        <authorList>
            <consortium name="NISC Comparative Sequencing Program"/>
            <person name="Wegmann U."/>
            <person name="Louis P."/>
            <person name="Goesmann A."/>
            <person name="Henrissat B."/>
            <person name="Duncan S.H."/>
            <person name="Flint H.J."/>
        </authorList>
    </citation>
    <scope>NUCLEOTIDE SEQUENCE</scope>
    <source>
        <strain evidence="2">CGMCC 1.12707</strain>
    </source>
</reference>
<dbReference type="EMBL" id="FRBH01000021">
    <property type="protein sequence ID" value="SHL75756.1"/>
    <property type="molecule type" value="Genomic_DNA"/>
</dbReference>
<dbReference type="AlphaFoldDB" id="A0A1M7D8D0"/>
<keyword evidence="1" id="KW-0472">Membrane</keyword>
<keyword evidence="1" id="KW-0812">Transmembrane</keyword>
<accession>A0A1M7D8D0</accession>
<reference evidence="5" key="4">
    <citation type="journal article" date="2019" name="Int. J. Syst. Evol. Microbiol.">
        <title>The Global Catalogue of Microorganisms (GCM) 10K type strain sequencing project: providing services to taxonomists for standard genome sequencing and annotation.</title>
        <authorList>
            <consortium name="The Broad Institute Genomics Platform"/>
            <consortium name="The Broad Institute Genome Sequencing Center for Infectious Disease"/>
            <person name="Wu L."/>
            <person name="Ma J."/>
        </authorList>
    </citation>
    <scope>NUCLEOTIDE SEQUENCE [LARGE SCALE GENOMIC DNA]</scope>
    <source>
        <strain evidence="5">CGMCC 1.12707</strain>
    </source>
</reference>
<dbReference type="RefSeq" id="WP_072934129.1">
    <property type="nucleotide sequence ID" value="NZ_BMFL01000037.1"/>
</dbReference>
<evidence type="ECO:0000313" key="5">
    <source>
        <dbReference type="Proteomes" id="UP000650994"/>
    </source>
</evidence>
<dbReference type="Proteomes" id="UP000650994">
    <property type="component" value="Unassembled WGS sequence"/>
</dbReference>
<feature type="transmembrane region" description="Helical" evidence="1">
    <location>
        <begin position="56"/>
        <end position="73"/>
    </location>
</feature>
<evidence type="ECO:0000256" key="1">
    <source>
        <dbReference type="SAM" id="Phobius"/>
    </source>
</evidence>
<dbReference type="Proteomes" id="UP000184120">
    <property type="component" value="Unassembled WGS sequence"/>
</dbReference>
<keyword evidence="1" id="KW-1133">Transmembrane helix</keyword>
<feature type="transmembrane region" description="Helical" evidence="1">
    <location>
        <begin position="7"/>
        <end position="26"/>
    </location>
</feature>
<reference evidence="3" key="3">
    <citation type="submission" date="2016-11" db="EMBL/GenBank/DDBJ databases">
        <authorList>
            <person name="Jaros S."/>
            <person name="Januszkiewicz K."/>
            <person name="Wedrychowicz H."/>
        </authorList>
    </citation>
    <scope>NUCLEOTIDE SEQUENCE [LARGE SCALE GENOMIC DNA]</scope>
    <source>
        <strain evidence="3">DSM 27989</strain>
    </source>
</reference>
<dbReference type="EMBL" id="BMFL01000037">
    <property type="protein sequence ID" value="GGF11580.1"/>
    <property type="molecule type" value="Genomic_DNA"/>
</dbReference>
<reference evidence="4" key="2">
    <citation type="submission" date="2016-11" db="EMBL/GenBank/DDBJ databases">
        <authorList>
            <person name="Varghese N."/>
            <person name="Submissions S."/>
        </authorList>
    </citation>
    <scope>NUCLEOTIDE SEQUENCE [LARGE SCALE GENOMIC DNA]</scope>
    <source>
        <strain evidence="4">DSM 27989</strain>
    </source>
</reference>
<evidence type="ECO:0000313" key="2">
    <source>
        <dbReference type="EMBL" id="GGF11580.1"/>
    </source>
</evidence>
<feature type="transmembrane region" description="Helical" evidence="1">
    <location>
        <begin position="80"/>
        <end position="97"/>
    </location>
</feature>
<proteinExistence type="predicted"/>
<gene>
    <name evidence="2" type="ORF">GCM10010984_30770</name>
    <name evidence="3" type="ORF">SAMN05443634_1213</name>
</gene>
<evidence type="ECO:0000313" key="4">
    <source>
        <dbReference type="Proteomes" id="UP000184120"/>
    </source>
</evidence>
<dbReference type="STRING" id="1434701.SAMN05443634_1213"/>